<dbReference type="GO" id="GO:0070012">
    <property type="term" value="F:oligopeptidase activity"/>
    <property type="evidence" value="ECO:0007669"/>
    <property type="project" value="TreeGrafter"/>
</dbReference>
<dbReference type="Pfam" id="PF00326">
    <property type="entry name" value="Peptidase_S9"/>
    <property type="match status" value="1"/>
</dbReference>
<dbReference type="InterPro" id="IPR029058">
    <property type="entry name" value="AB_hydrolase_fold"/>
</dbReference>
<dbReference type="Pfam" id="PF02897">
    <property type="entry name" value="Peptidase_S9_N"/>
    <property type="match status" value="1"/>
</dbReference>
<dbReference type="EC" id="3.4.21.26" evidence="3"/>
<dbReference type="Gene3D" id="2.130.10.120">
    <property type="entry name" value="Prolyl oligopeptidase, N-terminal domain"/>
    <property type="match status" value="1"/>
</dbReference>
<dbReference type="InterPro" id="IPR002471">
    <property type="entry name" value="Pept_S9_AS"/>
</dbReference>
<reference evidence="12" key="1">
    <citation type="submission" date="2018-02" db="EMBL/GenBank/DDBJ databases">
        <authorList>
            <person name="Clavel T."/>
            <person name="Strowig T."/>
        </authorList>
    </citation>
    <scope>NUCLEOTIDE SEQUENCE [LARGE SCALE GENOMIC DNA]</scope>
    <source>
        <strain evidence="12">DSM 103720</strain>
    </source>
</reference>
<dbReference type="AlphaFoldDB" id="A0A2V1IMS4"/>
<evidence type="ECO:0000313" key="12">
    <source>
        <dbReference type="Proteomes" id="UP000244905"/>
    </source>
</evidence>
<evidence type="ECO:0000256" key="6">
    <source>
        <dbReference type="ARBA" id="ARBA00022825"/>
    </source>
</evidence>
<dbReference type="RefSeq" id="WP_107032505.1">
    <property type="nucleotide sequence ID" value="NZ_CAOROH010000002.1"/>
</dbReference>
<dbReference type="EMBL" id="PUEC01000017">
    <property type="protein sequence ID" value="PWB01954.1"/>
    <property type="molecule type" value="Genomic_DNA"/>
</dbReference>
<comment type="function">
    <text evidence="7">Cleaves peptide bonds on the C-terminal side of prolyl residues within peptides that are up to approximately 30 amino acids long. Has an absolute requirement for an X-Pro bond in the trans configuration immediately preceding the Pro-Y scissible bond.</text>
</comment>
<evidence type="ECO:0000256" key="2">
    <source>
        <dbReference type="ARBA" id="ARBA00005228"/>
    </source>
</evidence>
<dbReference type="GO" id="GO:0004252">
    <property type="term" value="F:serine-type endopeptidase activity"/>
    <property type="evidence" value="ECO:0007669"/>
    <property type="project" value="UniProtKB-EC"/>
</dbReference>
<dbReference type="PANTHER" id="PTHR42881">
    <property type="entry name" value="PROLYL ENDOPEPTIDASE"/>
    <property type="match status" value="1"/>
</dbReference>
<dbReference type="PANTHER" id="PTHR42881:SF2">
    <property type="entry name" value="PROLYL ENDOPEPTIDASE"/>
    <property type="match status" value="1"/>
</dbReference>
<comment type="similarity">
    <text evidence="2">Belongs to the peptidase S9A family.</text>
</comment>
<proteinExistence type="inferred from homology"/>
<gene>
    <name evidence="11" type="ORF">C5O23_08405</name>
</gene>
<protein>
    <recommendedName>
        <fullName evidence="3">prolyl oligopeptidase</fullName>
        <ecNumber evidence="3">3.4.21.26</ecNumber>
    </recommendedName>
    <alternativeName>
        <fullName evidence="8">Proline-specific endopeptidase</fullName>
    </alternativeName>
</protein>
<sequence>MTTLALGTLAGCSNQKQLAYPAAPSDNTVDTIFGMTVPDPYRPLENDTAAETLRWVEAENKVTEDYLSKIPFRSKINSRLTELNNYVKRGMTYRENDGMFYFFENDGLKNQSVLYRKPTVDSTEREVFLDPNTLSDDGTVALTGVFQSKDGKYTAYTISRSGSDWTEIFVMDTKTKELLPDHILWGKFTDASWDGDGFYYSAYPVPEEGKEFSNANQNHLVYYHKLGTPQSEDTIAFSDPQHPFHFHRAQVAESQPVTFVHIGGAGVGDALKVRKNGVWTDMLPSQDYNNSVIDVIDNKIYIVTSYGAPKNRLMVADLANPSVENWKELVPEADGVLTGAQFSGDKLFLTYEKDAANQVAIYDMNGKKEADVKLPGYGSVSVYTERKHPGEVYYSFSSFTAPAAQYAYDMATGESKLIFQAEINGVDLGEYVTEQVFYPSADGTKVPMFLTYKKGLERNGKNPVYLYGYGGFNVSLTPGFSANRLFLLENGVIYAQANLRGGSEYGEEWHQAGTKMNKLNVFNDFIAAAEYLVKEGWTSPDFLTIEGGSNGGLLVGASVNMRPDLFKVAIPRVGVMDMMRYHLFTIGWNWASDYGTSADSPEMAKYLLDYSPLHAIRNDGTPYPAILVTTADHDDRVVPAHSFKYAAALQAADTGDAPKLIRIDSKAGHGAGKPIAKVLEEYTDMYSFMFENLGIEPK</sequence>
<dbReference type="GO" id="GO:0006508">
    <property type="term" value="P:proteolysis"/>
    <property type="evidence" value="ECO:0007669"/>
    <property type="project" value="UniProtKB-KW"/>
</dbReference>
<dbReference type="SUPFAM" id="SSF53474">
    <property type="entry name" value="alpha/beta-Hydrolases"/>
    <property type="match status" value="1"/>
</dbReference>
<dbReference type="GO" id="GO:0005829">
    <property type="term" value="C:cytosol"/>
    <property type="evidence" value="ECO:0007669"/>
    <property type="project" value="TreeGrafter"/>
</dbReference>
<dbReference type="PRINTS" id="PR00862">
    <property type="entry name" value="PROLIGOPTASE"/>
</dbReference>
<dbReference type="PROSITE" id="PS00708">
    <property type="entry name" value="PRO_ENDOPEP_SER"/>
    <property type="match status" value="1"/>
</dbReference>
<dbReference type="InterPro" id="IPR023302">
    <property type="entry name" value="Pept_S9A_N"/>
</dbReference>
<dbReference type="SUPFAM" id="SSF50993">
    <property type="entry name" value="Peptidase/esterase 'gauge' domain"/>
    <property type="match status" value="1"/>
</dbReference>
<dbReference type="InterPro" id="IPR051167">
    <property type="entry name" value="Prolyl_oligopep/macrocyclase"/>
</dbReference>
<comment type="catalytic activity">
    <reaction evidence="1">
        <text>Hydrolysis of Pro-|-Xaa &gt;&gt; Ala-|-Xaa in oligopeptides.</text>
        <dbReference type="EC" id="3.4.21.26"/>
    </reaction>
</comment>
<feature type="domain" description="Peptidase S9 prolyl oligopeptidase catalytic" evidence="9">
    <location>
        <begin position="479"/>
        <end position="694"/>
    </location>
</feature>
<keyword evidence="5" id="KW-0378">Hydrolase</keyword>
<accession>A0A2V1IMS4</accession>
<evidence type="ECO:0000256" key="3">
    <source>
        <dbReference type="ARBA" id="ARBA00011897"/>
    </source>
</evidence>
<name>A0A2V1IMS4_9BACT</name>
<dbReference type="Gene3D" id="3.40.50.1820">
    <property type="entry name" value="alpha/beta hydrolase"/>
    <property type="match status" value="1"/>
</dbReference>
<organism evidence="11 12">
    <name type="scientific">Duncaniella muris</name>
    <dbReference type="NCBI Taxonomy" id="2094150"/>
    <lineage>
        <taxon>Bacteria</taxon>
        <taxon>Pseudomonadati</taxon>
        <taxon>Bacteroidota</taxon>
        <taxon>Bacteroidia</taxon>
        <taxon>Bacteroidales</taxon>
        <taxon>Muribaculaceae</taxon>
        <taxon>Duncaniella</taxon>
    </lineage>
</organism>
<dbReference type="InterPro" id="IPR001375">
    <property type="entry name" value="Peptidase_S9_cat"/>
</dbReference>
<evidence type="ECO:0000256" key="8">
    <source>
        <dbReference type="ARBA" id="ARBA00081187"/>
    </source>
</evidence>
<evidence type="ECO:0000256" key="1">
    <source>
        <dbReference type="ARBA" id="ARBA00001070"/>
    </source>
</evidence>
<comment type="caution">
    <text evidence="11">The sequence shown here is derived from an EMBL/GenBank/DDBJ whole genome shotgun (WGS) entry which is preliminary data.</text>
</comment>
<evidence type="ECO:0000313" key="11">
    <source>
        <dbReference type="EMBL" id="PWB01954.1"/>
    </source>
</evidence>
<keyword evidence="4" id="KW-0645">Protease</keyword>
<evidence type="ECO:0000256" key="7">
    <source>
        <dbReference type="ARBA" id="ARBA00060121"/>
    </source>
</evidence>
<dbReference type="FunFam" id="3.40.50.1820:FF:000005">
    <property type="entry name" value="Prolyl endopeptidase"/>
    <property type="match status" value="1"/>
</dbReference>
<dbReference type="Proteomes" id="UP000244905">
    <property type="component" value="Unassembled WGS sequence"/>
</dbReference>
<keyword evidence="6" id="KW-0720">Serine protease</keyword>
<keyword evidence="12" id="KW-1185">Reference proteome</keyword>
<evidence type="ECO:0000259" key="9">
    <source>
        <dbReference type="Pfam" id="PF00326"/>
    </source>
</evidence>
<dbReference type="InterPro" id="IPR002470">
    <property type="entry name" value="Peptidase_S9A"/>
</dbReference>
<feature type="domain" description="Peptidase S9A N-terminal" evidence="10">
    <location>
        <begin position="22"/>
        <end position="418"/>
    </location>
</feature>
<evidence type="ECO:0000259" key="10">
    <source>
        <dbReference type="Pfam" id="PF02897"/>
    </source>
</evidence>
<evidence type="ECO:0000256" key="5">
    <source>
        <dbReference type="ARBA" id="ARBA00022801"/>
    </source>
</evidence>
<evidence type="ECO:0000256" key="4">
    <source>
        <dbReference type="ARBA" id="ARBA00022670"/>
    </source>
</evidence>